<dbReference type="InterPro" id="IPR004140">
    <property type="entry name" value="Exo70"/>
</dbReference>
<keyword evidence="4" id="KW-0175">Coiled coil</keyword>
<dbReference type="InterPro" id="IPR016159">
    <property type="entry name" value="Cullin_repeat-like_dom_sf"/>
</dbReference>
<evidence type="ECO:0000256" key="3">
    <source>
        <dbReference type="RuleBase" id="RU365026"/>
    </source>
</evidence>
<feature type="region of interest" description="Disordered" evidence="5">
    <location>
        <begin position="218"/>
        <end position="246"/>
    </location>
</feature>
<accession>A0ABP0VME8</accession>
<proteinExistence type="inferred from homology"/>
<keyword evidence="3" id="KW-0268">Exocytosis</keyword>
<feature type="compositionally biased region" description="Low complexity" evidence="5">
    <location>
        <begin position="85"/>
        <end position="99"/>
    </location>
</feature>
<dbReference type="PANTHER" id="PTHR12542:SF96">
    <property type="entry name" value="EXOCYST COMPLEX COMPONENT EXO70B1"/>
    <property type="match status" value="1"/>
</dbReference>
<comment type="function">
    <text evidence="3">Component of the exocyst complex.</text>
</comment>
<evidence type="ECO:0000256" key="2">
    <source>
        <dbReference type="ARBA" id="ARBA00022448"/>
    </source>
</evidence>
<dbReference type="PANTHER" id="PTHR12542">
    <property type="entry name" value="EXOCYST COMPLEX PROTEIN EXO70"/>
    <property type="match status" value="1"/>
</dbReference>
<evidence type="ECO:0000313" key="7">
    <source>
        <dbReference type="EMBL" id="CAK9255043.1"/>
    </source>
</evidence>
<dbReference type="Gene3D" id="1.20.1280.170">
    <property type="entry name" value="Exocyst complex component Exo70"/>
    <property type="match status" value="1"/>
</dbReference>
<feature type="compositionally biased region" description="Acidic residues" evidence="5">
    <location>
        <begin position="236"/>
        <end position="246"/>
    </location>
</feature>
<reference evidence="7 8" key="1">
    <citation type="submission" date="2024-02" db="EMBL/GenBank/DDBJ databases">
        <authorList>
            <consortium name="ELIXIR-Norway"/>
            <consortium name="Elixir Norway"/>
        </authorList>
    </citation>
    <scope>NUCLEOTIDE SEQUENCE [LARGE SCALE GENOMIC DNA]</scope>
</reference>
<dbReference type="Pfam" id="PF20669">
    <property type="entry name" value="Exo70_N"/>
    <property type="match status" value="1"/>
</dbReference>
<evidence type="ECO:0000259" key="6">
    <source>
        <dbReference type="Pfam" id="PF03081"/>
    </source>
</evidence>
<evidence type="ECO:0000256" key="1">
    <source>
        <dbReference type="ARBA" id="ARBA00006756"/>
    </source>
</evidence>
<keyword evidence="8" id="KW-1185">Reference proteome</keyword>
<keyword evidence="3" id="KW-0653">Protein transport</keyword>
<dbReference type="Proteomes" id="UP001497444">
    <property type="component" value="Chromosome 1"/>
</dbReference>
<dbReference type="Pfam" id="PF03081">
    <property type="entry name" value="Exo70_C"/>
    <property type="match status" value="1"/>
</dbReference>
<evidence type="ECO:0000313" key="8">
    <source>
        <dbReference type="Proteomes" id="UP001497444"/>
    </source>
</evidence>
<feature type="domain" description="Exocyst complex subunit Exo70 C-terminal" evidence="6">
    <location>
        <begin position="332"/>
        <end position="703"/>
    </location>
</feature>
<gene>
    <name evidence="7" type="ORF">CSSPJE1EN1_LOCUS521</name>
</gene>
<dbReference type="EMBL" id="OZ020096">
    <property type="protein sequence ID" value="CAK9255043.1"/>
    <property type="molecule type" value="Genomic_DNA"/>
</dbReference>
<organism evidence="7 8">
    <name type="scientific">Sphagnum jensenii</name>
    <dbReference type="NCBI Taxonomy" id="128206"/>
    <lineage>
        <taxon>Eukaryota</taxon>
        <taxon>Viridiplantae</taxon>
        <taxon>Streptophyta</taxon>
        <taxon>Embryophyta</taxon>
        <taxon>Bryophyta</taxon>
        <taxon>Sphagnophytina</taxon>
        <taxon>Sphagnopsida</taxon>
        <taxon>Sphagnales</taxon>
        <taxon>Sphagnaceae</taxon>
        <taxon>Sphagnum</taxon>
    </lineage>
</organism>
<dbReference type="InterPro" id="IPR046364">
    <property type="entry name" value="Exo70_C"/>
</dbReference>
<protein>
    <recommendedName>
        <fullName evidence="3">Exocyst subunit Exo70 family protein</fullName>
    </recommendedName>
</protein>
<feature type="region of interest" description="Disordered" evidence="5">
    <location>
        <begin position="66"/>
        <end position="101"/>
    </location>
</feature>
<comment type="similarity">
    <text evidence="1 3">Belongs to the EXO70 family.</text>
</comment>
<feature type="coiled-coil region" evidence="4">
    <location>
        <begin position="143"/>
        <end position="187"/>
    </location>
</feature>
<feature type="compositionally biased region" description="Low complexity" evidence="5">
    <location>
        <begin position="225"/>
        <end position="235"/>
    </location>
</feature>
<dbReference type="SUPFAM" id="SSF74788">
    <property type="entry name" value="Cullin repeat-like"/>
    <property type="match status" value="1"/>
</dbReference>
<evidence type="ECO:0000256" key="4">
    <source>
        <dbReference type="SAM" id="Coils"/>
    </source>
</evidence>
<evidence type="ECO:0000256" key="5">
    <source>
        <dbReference type="SAM" id="MobiDB-lite"/>
    </source>
</evidence>
<keyword evidence="2 3" id="KW-0813">Transport</keyword>
<name>A0ABP0VME8_9BRYO</name>
<sequence>MSICDCCPNYSCVFQSDGEERVLVTAQQIVRSLGTTDTAMTDDMLQILSKFDHRFSNMNGKSKKLEWSTSQEVDATATDEDLQQSKSSRPSSRGVGSSKMIESRLDHAEDVVVRWHMGYSERAKQQRIFECPEEEASTYLEAVDDVQNLLEQLSVQNKEEEQQPATLERAQNVIQLAMERLEEEFRHLLAQNSRSVDPDWLFDSMAVAGSFRSSFDDSHHHTVDDAAAASEISSSGEEDAAGDEDEDVLPVARPREIVPTTVDLVHPEVVMDLSNIAQRMIAANHQLECCQVYVNSRKAVLEDSLYGLGVEKLSIEEVQKMPWDILQDTIRKWIQAMKVGALVLFASEKLLCEQVFPAPISETCFSDVANETMMQLLSLSKALATGQRSPEKLFKVLDMYESLRDLLPKIENIFSGVSGASLKSEASGILLLLEEAATGTFAEFEGAIQRDGSRTPVPGGGVHPLSRYVMNYIKLLCEYKDTLEQLFREKNKDGMSLSGTDDGELDVLGGDDGDRIERKSWLAVQIHRLIHVLHNNLDGKSKVYRDPALTYLFLMNNIHYIVQKVKYSDVIGLLGNDWVRRRSVIVRQFATSYQRAAWTRALSFLKDEGIHSSGSFSSGVSKMVLKDRFKNFNAAFEEAHKAQTTWVVSDPQLRDELRISISEMLLPAYRAFFGRYGNFLETEKRADKYIKFSPEDLEIAIDDFFEGSSGSLAGKKKL</sequence>